<protein>
    <recommendedName>
        <fullName evidence="2">Trypsin-co-occurring domain-containing protein</fullName>
    </recommendedName>
</protein>
<feature type="domain" description="Trypsin-co-occurring" evidence="2">
    <location>
        <begin position="7"/>
        <end position="83"/>
    </location>
</feature>
<dbReference type="EMBL" id="JAGSOG010000200">
    <property type="protein sequence ID" value="MBR7837385.1"/>
    <property type="molecule type" value="Genomic_DNA"/>
</dbReference>
<name>A0A941ETL5_9ACTN</name>
<dbReference type="AlphaFoldDB" id="A0A941ETL5"/>
<accession>A0A941ETL5</accession>
<proteinExistence type="predicted"/>
<evidence type="ECO:0000259" key="2">
    <source>
        <dbReference type="Pfam" id="PF19631"/>
    </source>
</evidence>
<keyword evidence="4" id="KW-1185">Reference proteome</keyword>
<reference evidence="3" key="1">
    <citation type="submission" date="2021-04" db="EMBL/GenBank/DDBJ databases">
        <title>Genome based classification of Actinospica acidithermotolerans sp. nov., an actinobacterium isolated from an Indonesian hot spring.</title>
        <authorList>
            <person name="Kusuma A.B."/>
            <person name="Putra K.E."/>
            <person name="Nafisah S."/>
            <person name="Loh J."/>
            <person name="Nouioui I."/>
            <person name="Goodfellow M."/>
        </authorList>
    </citation>
    <scope>NUCLEOTIDE SEQUENCE</scope>
    <source>
        <strain evidence="3">CSCA 57</strain>
    </source>
</reference>
<dbReference type="RefSeq" id="WP_212531853.1">
    <property type="nucleotide sequence ID" value="NZ_JAGSOG010000200.1"/>
</dbReference>
<feature type="region of interest" description="Disordered" evidence="1">
    <location>
        <begin position="82"/>
        <end position="104"/>
    </location>
</feature>
<dbReference type="Proteomes" id="UP000675781">
    <property type="component" value="Unassembled WGS sequence"/>
</dbReference>
<gene>
    <name evidence="3" type="ORF">KDL01_29165</name>
</gene>
<dbReference type="Pfam" id="PF19631">
    <property type="entry name" value="Trypco2"/>
    <property type="match status" value="1"/>
</dbReference>
<comment type="caution">
    <text evidence="3">The sequence shown here is derived from an EMBL/GenBank/DDBJ whole genome shotgun (WGS) entry which is preliminary data.</text>
</comment>
<sequence>MDQGWAELGEAISAIRAGIEQALIDGASSTIGFELGPVELELAATVHKDAEGSVKVALLPWSASVKGGVSSDHTQRIKLTLQPIEPDATGAGQPRRKRIADTDA</sequence>
<evidence type="ECO:0000313" key="3">
    <source>
        <dbReference type="EMBL" id="MBR7837385.1"/>
    </source>
</evidence>
<evidence type="ECO:0000256" key="1">
    <source>
        <dbReference type="SAM" id="MobiDB-lite"/>
    </source>
</evidence>
<dbReference type="InterPro" id="IPR045608">
    <property type="entry name" value="Trypco2"/>
</dbReference>
<organism evidence="3 4">
    <name type="scientific">Actinospica durhamensis</name>
    <dbReference type="NCBI Taxonomy" id="1508375"/>
    <lineage>
        <taxon>Bacteria</taxon>
        <taxon>Bacillati</taxon>
        <taxon>Actinomycetota</taxon>
        <taxon>Actinomycetes</taxon>
        <taxon>Catenulisporales</taxon>
        <taxon>Actinospicaceae</taxon>
        <taxon>Actinospica</taxon>
    </lineage>
</organism>
<evidence type="ECO:0000313" key="4">
    <source>
        <dbReference type="Proteomes" id="UP000675781"/>
    </source>
</evidence>